<dbReference type="Proteomes" id="UP001177021">
    <property type="component" value="Unassembled WGS sequence"/>
</dbReference>
<keyword evidence="2" id="KW-1185">Reference proteome</keyword>
<sequence length="66" mass="7480">MGDFKDKVKVTAKKAKTTAKKTKKIVVKNGVKAVGACKKGWAKLKRAINNYKEKKNMRTEYLGDRH</sequence>
<comment type="caution">
    <text evidence="1">The sequence shown here is derived from an EMBL/GenBank/DDBJ whole genome shotgun (WGS) entry which is preliminary data.</text>
</comment>
<name>A0ACB0KIZ9_TRIPR</name>
<reference evidence="1" key="1">
    <citation type="submission" date="2023-10" db="EMBL/GenBank/DDBJ databases">
        <authorList>
            <person name="Rodriguez Cubillos JULIANA M."/>
            <person name="De Vega J."/>
        </authorList>
    </citation>
    <scope>NUCLEOTIDE SEQUENCE</scope>
</reference>
<gene>
    <name evidence="1" type="ORF">MILVUS5_LOCUS22810</name>
</gene>
<organism evidence="1 2">
    <name type="scientific">Trifolium pratense</name>
    <name type="common">Red clover</name>
    <dbReference type="NCBI Taxonomy" id="57577"/>
    <lineage>
        <taxon>Eukaryota</taxon>
        <taxon>Viridiplantae</taxon>
        <taxon>Streptophyta</taxon>
        <taxon>Embryophyta</taxon>
        <taxon>Tracheophyta</taxon>
        <taxon>Spermatophyta</taxon>
        <taxon>Magnoliopsida</taxon>
        <taxon>eudicotyledons</taxon>
        <taxon>Gunneridae</taxon>
        <taxon>Pentapetalae</taxon>
        <taxon>rosids</taxon>
        <taxon>fabids</taxon>
        <taxon>Fabales</taxon>
        <taxon>Fabaceae</taxon>
        <taxon>Papilionoideae</taxon>
        <taxon>50 kb inversion clade</taxon>
        <taxon>NPAAA clade</taxon>
        <taxon>Hologalegina</taxon>
        <taxon>IRL clade</taxon>
        <taxon>Trifolieae</taxon>
        <taxon>Trifolium</taxon>
    </lineage>
</organism>
<evidence type="ECO:0000313" key="1">
    <source>
        <dbReference type="EMBL" id="CAJ2655964.1"/>
    </source>
</evidence>
<protein>
    <submittedName>
        <fullName evidence="1">Uncharacterized protein</fullName>
    </submittedName>
</protein>
<proteinExistence type="predicted"/>
<evidence type="ECO:0000313" key="2">
    <source>
        <dbReference type="Proteomes" id="UP001177021"/>
    </source>
</evidence>
<accession>A0ACB0KIZ9</accession>
<dbReference type="EMBL" id="CASHSV030000206">
    <property type="protein sequence ID" value="CAJ2655964.1"/>
    <property type="molecule type" value="Genomic_DNA"/>
</dbReference>